<dbReference type="Proteomes" id="UP000290682">
    <property type="component" value="Unassembled WGS sequence"/>
</dbReference>
<reference evidence="1 2" key="1">
    <citation type="submission" date="2018-10" db="EMBL/GenBank/DDBJ databases">
        <title>Draft genome of Fastidiocella sp. strain 375T, a bacterium isolated from a karstic cave dripping water.</title>
        <authorList>
            <person name="Coelho C."/>
            <person name="Verissimo A."/>
            <person name="Tiago I."/>
        </authorList>
    </citation>
    <scope>NUCLEOTIDE SEQUENCE [LARGE SCALE GENOMIC DNA]</scope>
    <source>
        <strain evidence="1 2">CAVE-375</strain>
    </source>
</reference>
<keyword evidence="2" id="KW-1185">Reference proteome</keyword>
<evidence type="ECO:0008006" key="3">
    <source>
        <dbReference type="Google" id="ProtNLM"/>
    </source>
</evidence>
<dbReference type="EMBL" id="REGR01000014">
    <property type="protein sequence ID" value="RXZ42725.1"/>
    <property type="molecule type" value="Genomic_DNA"/>
</dbReference>
<accession>A0ABY0FAQ0</accession>
<evidence type="ECO:0000313" key="2">
    <source>
        <dbReference type="Proteomes" id="UP000290682"/>
    </source>
</evidence>
<protein>
    <recommendedName>
        <fullName evidence="3">WGR domain-containing protein</fullName>
    </recommendedName>
</protein>
<comment type="caution">
    <text evidence="1">The sequence shown here is derived from an EMBL/GenBank/DDBJ whole genome shotgun (WGS) entry which is preliminary data.</text>
</comment>
<dbReference type="RefSeq" id="WP_129213514.1">
    <property type="nucleotide sequence ID" value="NZ_REGR01000014.1"/>
</dbReference>
<dbReference type="InterPro" id="IPR049809">
    <property type="entry name" value="YehF/YfeS-like_WGR"/>
</dbReference>
<sequence>MRLYLSSSRFYAVAVQRDLFGEPVIVRCWGGRGSRLGGMTTEPFSWPRLHQIHKERRRHGYSLA</sequence>
<gene>
    <name evidence="1" type="ORF">EBB06_12605</name>
</gene>
<name>A0ABY0FAQ0_9NEIS</name>
<evidence type="ECO:0000313" key="1">
    <source>
        <dbReference type="EMBL" id="RXZ42725.1"/>
    </source>
</evidence>
<dbReference type="CDD" id="cd07996">
    <property type="entry name" value="WGR_MMR_like"/>
    <property type="match status" value="1"/>
</dbReference>
<organism evidence="1 2">
    <name type="scientific">Crenobacter cavernae</name>
    <dbReference type="NCBI Taxonomy" id="2290923"/>
    <lineage>
        <taxon>Bacteria</taxon>
        <taxon>Pseudomonadati</taxon>
        <taxon>Pseudomonadota</taxon>
        <taxon>Betaproteobacteria</taxon>
        <taxon>Neisseriales</taxon>
        <taxon>Neisseriaceae</taxon>
        <taxon>Crenobacter</taxon>
    </lineage>
</organism>
<proteinExistence type="predicted"/>